<gene>
    <name evidence="1" type="ORF">TGEB3V08_LOCUS3447</name>
</gene>
<sequence length="153" mass="17594">MTKISIDKTHQQERGGAVETQYVATLFSLSLAQTGLNLPRKRRFGKQGRDNRMVQYMCNLWNIREVYRASQPVCSLTIATLMGYRLSGSSLRSYNEAHLMKLWSSKQGRLMGLEWMWVFGRMGELEDERVQYRLGNKHPLRGSVTHHSCVLGA</sequence>
<organism evidence="1">
    <name type="scientific">Timema genevievae</name>
    <name type="common">Walking stick</name>
    <dbReference type="NCBI Taxonomy" id="629358"/>
    <lineage>
        <taxon>Eukaryota</taxon>
        <taxon>Metazoa</taxon>
        <taxon>Ecdysozoa</taxon>
        <taxon>Arthropoda</taxon>
        <taxon>Hexapoda</taxon>
        <taxon>Insecta</taxon>
        <taxon>Pterygota</taxon>
        <taxon>Neoptera</taxon>
        <taxon>Polyneoptera</taxon>
        <taxon>Phasmatodea</taxon>
        <taxon>Timematodea</taxon>
        <taxon>Timematoidea</taxon>
        <taxon>Timematidae</taxon>
        <taxon>Timema</taxon>
    </lineage>
</organism>
<reference evidence="1" key="1">
    <citation type="submission" date="2020-11" db="EMBL/GenBank/DDBJ databases">
        <authorList>
            <person name="Tran Van P."/>
        </authorList>
    </citation>
    <scope>NUCLEOTIDE SEQUENCE</scope>
</reference>
<evidence type="ECO:0000313" key="1">
    <source>
        <dbReference type="EMBL" id="CAD7589511.1"/>
    </source>
</evidence>
<dbReference type="EMBL" id="OE840102">
    <property type="protein sequence ID" value="CAD7589511.1"/>
    <property type="molecule type" value="Genomic_DNA"/>
</dbReference>
<name>A0A7R9PJL1_TIMGE</name>
<proteinExistence type="predicted"/>
<protein>
    <submittedName>
        <fullName evidence="1">Uncharacterized protein</fullName>
    </submittedName>
</protein>
<dbReference type="AlphaFoldDB" id="A0A7R9PJL1"/>
<accession>A0A7R9PJL1</accession>